<dbReference type="InParanoid" id="A0A409X0C2"/>
<proteinExistence type="predicted"/>
<evidence type="ECO:0000313" key="3">
    <source>
        <dbReference type="Proteomes" id="UP000284706"/>
    </source>
</evidence>
<evidence type="ECO:0000256" key="1">
    <source>
        <dbReference type="SAM" id="MobiDB-lite"/>
    </source>
</evidence>
<feature type="region of interest" description="Disordered" evidence="1">
    <location>
        <begin position="1"/>
        <end position="23"/>
    </location>
</feature>
<gene>
    <name evidence="2" type="ORF">CVT26_012893</name>
</gene>
<dbReference type="OrthoDB" id="3239511at2759"/>
<accession>A0A409X0C2</accession>
<sequence>MPKDPKADRSTKDKNTTRVSSRTAPCQFCKKRVATRNIDQHQDSCSAKLQQEQDFLELAQDFRYEDVQPKQSPTLTMDEGSLKGLLGTMMPSDSRSMDIIPAPSPEPLDYDYGPAAPQPAWTPQVDDVKIEYHPRSTEDPVVDSEPWKPFRTRLDFEIAELMLGSHMNGAQSTTLLTLIKKAIAQPADFTLSSTDELEKFWTAARQTQGPGFEHKTVTTKYKDQEIEFQVSTRPTWSWIEDLLDDRNIVSLFRWHAEHRYRFNGSTWERFFDEPWSADDWWIIQSKLPDGASPVFIILYADKSCLSSFGTAKGYPVFARCANLPADMRNGTGTGGGRLVGWLPIVEEDSGESNKKGYVNFKRVVWHKSFYEILDSIRLHGKTGYVKTCGDNVSRWLWPIILILCADYEEQYEICYDIDSWSAWQGALSGVPPSGKNFKSKLCYRDSVARVTW</sequence>
<keyword evidence="3" id="KW-1185">Reference proteome</keyword>
<organism evidence="2 3">
    <name type="scientific">Gymnopilus dilepis</name>
    <dbReference type="NCBI Taxonomy" id="231916"/>
    <lineage>
        <taxon>Eukaryota</taxon>
        <taxon>Fungi</taxon>
        <taxon>Dikarya</taxon>
        <taxon>Basidiomycota</taxon>
        <taxon>Agaricomycotina</taxon>
        <taxon>Agaricomycetes</taxon>
        <taxon>Agaricomycetidae</taxon>
        <taxon>Agaricales</taxon>
        <taxon>Agaricineae</taxon>
        <taxon>Hymenogastraceae</taxon>
        <taxon>Gymnopilus</taxon>
    </lineage>
</organism>
<name>A0A409X0C2_9AGAR</name>
<dbReference type="Proteomes" id="UP000284706">
    <property type="component" value="Unassembled WGS sequence"/>
</dbReference>
<dbReference type="AlphaFoldDB" id="A0A409X0C2"/>
<dbReference type="EMBL" id="NHYE01004508">
    <property type="protein sequence ID" value="PPQ84228.1"/>
    <property type="molecule type" value="Genomic_DNA"/>
</dbReference>
<feature type="compositionally biased region" description="Basic and acidic residues" evidence="1">
    <location>
        <begin position="1"/>
        <end position="16"/>
    </location>
</feature>
<comment type="caution">
    <text evidence="2">The sequence shown here is derived from an EMBL/GenBank/DDBJ whole genome shotgun (WGS) entry which is preliminary data.</text>
</comment>
<protein>
    <submittedName>
        <fullName evidence="2">Uncharacterized protein</fullName>
    </submittedName>
</protein>
<dbReference type="STRING" id="231916.A0A409X0C2"/>
<reference evidence="2 3" key="1">
    <citation type="journal article" date="2018" name="Evol. Lett.">
        <title>Horizontal gene cluster transfer increased hallucinogenic mushroom diversity.</title>
        <authorList>
            <person name="Reynolds H.T."/>
            <person name="Vijayakumar V."/>
            <person name="Gluck-Thaler E."/>
            <person name="Korotkin H.B."/>
            <person name="Matheny P.B."/>
            <person name="Slot J.C."/>
        </authorList>
    </citation>
    <scope>NUCLEOTIDE SEQUENCE [LARGE SCALE GENOMIC DNA]</scope>
    <source>
        <strain evidence="2 3">SRW20</strain>
    </source>
</reference>
<dbReference type="InterPro" id="IPR041078">
    <property type="entry name" value="Plavaka"/>
</dbReference>
<dbReference type="Pfam" id="PF18759">
    <property type="entry name" value="Plavaka"/>
    <property type="match status" value="1"/>
</dbReference>
<evidence type="ECO:0000313" key="2">
    <source>
        <dbReference type="EMBL" id="PPQ84228.1"/>
    </source>
</evidence>